<feature type="compositionally biased region" description="Low complexity" evidence="10">
    <location>
        <begin position="63"/>
        <end position="77"/>
    </location>
</feature>
<dbReference type="PANTHER" id="PTHR24031">
    <property type="entry name" value="RNA HELICASE"/>
    <property type="match status" value="1"/>
</dbReference>
<dbReference type="GO" id="GO:0005524">
    <property type="term" value="F:ATP binding"/>
    <property type="evidence" value="ECO:0007669"/>
    <property type="project" value="UniProtKB-UniRule"/>
</dbReference>
<evidence type="ECO:0000259" key="13">
    <source>
        <dbReference type="PROSITE" id="PS51194"/>
    </source>
</evidence>
<dbReference type="InterPro" id="IPR027417">
    <property type="entry name" value="P-loop_NTPase"/>
</dbReference>
<feature type="region of interest" description="Disordered" evidence="10">
    <location>
        <begin position="63"/>
        <end position="131"/>
    </location>
</feature>
<dbReference type="Proteomes" id="UP000694552">
    <property type="component" value="Unplaced"/>
</dbReference>
<evidence type="ECO:0000256" key="7">
    <source>
        <dbReference type="ARBA" id="ARBA00047984"/>
    </source>
</evidence>
<evidence type="ECO:0000256" key="5">
    <source>
        <dbReference type="ARBA" id="ARBA00022884"/>
    </source>
</evidence>
<evidence type="ECO:0000256" key="3">
    <source>
        <dbReference type="ARBA" id="ARBA00022806"/>
    </source>
</evidence>
<dbReference type="PROSITE" id="PS51192">
    <property type="entry name" value="HELICASE_ATP_BIND_1"/>
    <property type="match status" value="1"/>
</dbReference>
<keyword evidence="5 9" id="KW-0694">RNA-binding</keyword>
<evidence type="ECO:0000313" key="14">
    <source>
        <dbReference type="Ensembl" id="ENSOSUP00000006343.1"/>
    </source>
</evidence>
<dbReference type="EC" id="3.6.4.13" evidence="9"/>
<comment type="catalytic activity">
    <reaction evidence="7 9">
        <text>ATP + H2O = ADP + phosphate + H(+)</text>
        <dbReference type="Rhea" id="RHEA:13065"/>
        <dbReference type="ChEBI" id="CHEBI:15377"/>
        <dbReference type="ChEBI" id="CHEBI:15378"/>
        <dbReference type="ChEBI" id="CHEBI:30616"/>
        <dbReference type="ChEBI" id="CHEBI:43474"/>
        <dbReference type="ChEBI" id="CHEBI:456216"/>
        <dbReference type="EC" id="3.6.4.13"/>
    </reaction>
</comment>
<feature type="signal peptide" evidence="11">
    <location>
        <begin position="1"/>
        <end position="15"/>
    </location>
</feature>
<comment type="function">
    <text evidence="9">RNA helicase.</text>
</comment>
<dbReference type="InterPro" id="IPR001650">
    <property type="entry name" value="Helicase_C-like"/>
</dbReference>
<accession>A0A8C8AJP8</accession>
<comment type="similarity">
    <text evidence="6">Belongs to the DEAD box helicase family. DDX51/DBP6 subfamily.</text>
</comment>
<feature type="compositionally biased region" description="Basic residues" evidence="10">
    <location>
        <begin position="260"/>
        <end position="271"/>
    </location>
</feature>
<dbReference type="InterPro" id="IPR014001">
    <property type="entry name" value="Helicase_ATP-bd"/>
</dbReference>
<feature type="compositionally biased region" description="Gly residues" evidence="10">
    <location>
        <begin position="199"/>
        <end position="212"/>
    </location>
</feature>
<reference evidence="14" key="2">
    <citation type="submission" date="2025-09" db="UniProtKB">
        <authorList>
            <consortium name="Ensembl"/>
        </authorList>
    </citation>
    <scope>IDENTIFICATION</scope>
</reference>
<evidence type="ECO:0000256" key="6">
    <source>
        <dbReference type="ARBA" id="ARBA00038200"/>
    </source>
</evidence>
<keyword evidence="4 9" id="KW-0067">ATP-binding</keyword>
<dbReference type="GO" id="GO:0016787">
    <property type="term" value="F:hydrolase activity"/>
    <property type="evidence" value="ECO:0007669"/>
    <property type="project" value="UniProtKB-KW"/>
</dbReference>
<comment type="function">
    <text evidence="8">ATP-binding RNA helicase involved in the biogenesis of 60S ribosomal subunits.</text>
</comment>
<name>A0A8C8AJP8_9STRI</name>
<dbReference type="InterPro" id="IPR000629">
    <property type="entry name" value="RNA-helicase_DEAD-box_CS"/>
</dbReference>
<protein>
    <recommendedName>
        <fullName evidence="9">ATP-dependent RNA helicase</fullName>
        <ecNumber evidence="9">3.6.4.13</ecNumber>
    </recommendedName>
</protein>
<evidence type="ECO:0000259" key="12">
    <source>
        <dbReference type="PROSITE" id="PS51192"/>
    </source>
</evidence>
<dbReference type="AlphaFoldDB" id="A0A8C8AJP8"/>
<dbReference type="PROSITE" id="PS51194">
    <property type="entry name" value="HELICASE_CTER"/>
    <property type="match status" value="1"/>
</dbReference>
<dbReference type="CDD" id="cd18787">
    <property type="entry name" value="SF2_C_DEAD"/>
    <property type="match status" value="1"/>
</dbReference>
<dbReference type="SMART" id="SM00490">
    <property type="entry name" value="HELICc"/>
    <property type="match status" value="1"/>
</dbReference>
<dbReference type="Pfam" id="PF00271">
    <property type="entry name" value="Helicase_C"/>
    <property type="match status" value="1"/>
</dbReference>
<dbReference type="CDD" id="cd17956">
    <property type="entry name" value="DEADc_DDX51"/>
    <property type="match status" value="1"/>
</dbReference>
<dbReference type="PROSITE" id="PS00039">
    <property type="entry name" value="DEAD_ATP_HELICASE"/>
    <property type="match status" value="1"/>
</dbReference>
<evidence type="ECO:0000256" key="2">
    <source>
        <dbReference type="ARBA" id="ARBA00022801"/>
    </source>
</evidence>
<dbReference type="Gene3D" id="3.40.50.300">
    <property type="entry name" value="P-loop containing nucleotide triphosphate hydrolases"/>
    <property type="match status" value="2"/>
</dbReference>
<dbReference type="Ensembl" id="ENSOSUT00000006598.1">
    <property type="protein sequence ID" value="ENSOSUP00000006343.1"/>
    <property type="gene ID" value="ENSOSUG00000004691.1"/>
</dbReference>
<dbReference type="InterPro" id="IPR011545">
    <property type="entry name" value="DEAD/DEAH_box_helicase_dom"/>
</dbReference>
<evidence type="ECO:0000256" key="10">
    <source>
        <dbReference type="SAM" id="MobiDB-lite"/>
    </source>
</evidence>
<keyword evidence="15" id="KW-1185">Reference proteome</keyword>
<keyword evidence="3 9" id="KW-0347">Helicase</keyword>
<evidence type="ECO:0000256" key="11">
    <source>
        <dbReference type="SAM" id="SignalP"/>
    </source>
</evidence>
<feature type="domain" description="Helicase ATP-binding" evidence="12">
    <location>
        <begin position="377"/>
        <end position="586"/>
    </location>
</feature>
<dbReference type="GO" id="GO:0003723">
    <property type="term" value="F:RNA binding"/>
    <property type="evidence" value="ECO:0007669"/>
    <property type="project" value="UniProtKB-UniRule"/>
</dbReference>
<proteinExistence type="inferred from homology"/>
<keyword evidence="2 9" id="KW-0378">Hydrolase</keyword>
<evidence type="ECO:0000256" key="1">
    <source>
        <dbReference type="ARBA" id="ARBA00022741"/>
    </source>
</evidence>
<feature type="region of interest" description="Disordered" evidence="10">
    <location>
        <begin position="178"/>
        <end position="272"/>
    </location>
</feature>
<dbReference type="GO" id="GO:0003724">
    <property type="term" value="F:RNA helicase activity"/>
    <property type="evidence" value="ECO:0007669"/>
    <property type="project" value="UniProtKB-EC"/>
</dbReference>
<evidence type="ECO:0000256" key="9">
    <source>
        <dbReference type="RuleBase" id="RU365068"/>
    </source>
</evidence>
<dbReference type="SUPFAM" id="SSF52540">
    <property type="entry name" value="P-loop containing nucleoside triphosphate hydrolases"/>
    <property type="match status" value="1"/>
</dbReference>
<feature type="chain" id="PRO_5034930832" description="ATP-dependent RNA helicase" evidence="11">
    <location>
        <begin position="16"/>
        <end position="803"/>
    </location>
</feature>
<organism evidence="14 15">
    <name type="scientific">Otus sunia</name>
    <name type="common">Oriental scops-owl</name>
    <dbReference type="NCBI Taxonomy" id="257818"/>
    <lineage>
        <taxon>Eukaryota</taxon>
        <taxon>Metazoa</taxon>
        <taxon>Chordata</taxon>
        <taxon>Craniata</taxon>
        <taxon>Vertebrata</taxon>
        <taxon>Euteleostomi</taxon>
        <taxon>Archelosauria</taxon>
        <taxon>Archosauria</taxon>
        <taxon>Dinosauria</taxon>
        <taxon>Saurischia</taxon>
        <taxon>Theropoda</taxon>
        <taxon>Coelurosauria</taxon>
        <taxon>Aves</taxon>
        <taxon>Neognathae</taxon>
        <taxon>Neoaves</taxon>
        <taxon>Telluraves</taxon>
        <taxon>Strigiformes</taxon>
        <taxon>Strigidae</taxon>
        <taxon>Otus</taxon>
    </lineage>
</organism>
<evidence type="ECO:0000256" key="8">
    <source>
        <dbReference type="ARBA" id="ARBA00056648"/>
    </source>
</evidence>
<evidence type="ECO:0000313" key="15">
    <source>
        <dbReference type="Proteomes" id="UP000694552"/>
    </source>
</evidence>
<dbReference type="FunFam" id="3.40.50.300:FF:001539">
    <property type="entry name" value="ATP-dependent RNA helicase DDX51"/>
    <property type="match status" value="1"/>
</dbReference>
<evidence type="ECO:0000256" key="4">
    <source>
        <dbReference type="ARBA" id="ARBA00022840"/>
    </source>
</evidence>
<sequence length="803" mass="88046">MLLSVLLTPAALGQAGVALSAVGAVVGLCPQGDAALLGRSVSGLGARRLSALLPSAFSRPLPLSRQAARARPAPSGAFRRRHAASLTSSPRARAARPWRSSASTGTAGPAAPRRPPAAGARRGVPGRTGPVGAGGLCLRGVCLGCFRYGGEEEREEAGAEVEDRARVLLERLRQQAKARQLKKQQEAQPEGGGERELSGGAGPGGAGPSPGGEGKRRRQRESEEQPCAQGQKKLKRKQQPRSSSEERADTEEAADGSTPSKKKKENRRKSKVLQEKTETGTCICLFYVWCCLFDGRNTLLFSFPPPQVQPFLPQWLARPKLVQKRIKDNLIPIGDVPGIQPRLLKKLQMNGIESFFPVQAEVIPAILQSASNGYLMGQGGYRPRDICVSAPTGSGKTLSFVIPIVQVLLDRVVCQVRALVVLPTKELAQQVSKVFNIYTDGTGLKVVLITGQKSFAKEQEMLVQKKVTGYCSLADIIVATPGRLTDHISQTPGFSLMQLRFLIVDEADRMIDDMHQNCLNQIVKAAFQVENDSGSNMLFQRTKPGPITAASSCYPQIPLQKLLFSATLTQDPEKLQQLDLFQPRLFTSVYSEKKTLGDGTETEQDTNKKYTLPEGLSQCYVPCDLNSKPLLLLHFMLTMKFSRVLCFTNSREASHRLFLLVQAFGGVTVAEFSSRLPPNERRRTMKEFEQGKIQLLISTDATARGIDIKGVNYVINYDAPQFIRTYIHRVGRTARAGEVGVAFSLVLRIQERRFLRMLKDAGIQDIKKNPVKGNSLKPLVQRYEEALCKLEKTVKVIERGKKI</sequence>
<dbReference type="SMART" id="SM00487">
    <property type="entry name" value="DEXDc"/>
    <property type="match status" value="1"/>
</dbReference>
<keyword evidence="1 9" id="KW-0547">Nucleotide-binding</keyword>
<feature type="domain" description="Helicase C-terminal" evidence="13">
    <location>
        <begin position="631"/>
        <end position="777"/>
    </location>
</feature>
<feature type="compositionally biased region" description="Low complexity" evidence="10">
    <location>
        <begin position="84"/>
        <end position="128"/>
    </location>
</feature>
<keyword evidence="11" id="KW-0732">Signal</keyword>
<dbReference type="Pfam" id="PF00270">
    <property type="entry name" value="DEAD"/>
    <property type="match status" value="1"/>
</dbReference>
<comment type="domain">
    <text evidence="9">The Q motif is unique to and characteristic of the DEAD box family of RNA helicases and controls ATP binding and hydrolysis.</text>
</comment>
<reference evidence="14" key="1">
    <citation type="submission" date="2025-08" db="UniProtKB">
        <authorList>
            <consortium name="Ensembl"/>
        </authorList>
    </citation>
    <scope>IDENTIFICATION</scope>
</reference>